<accession>A0A2L1UJZ1</accession>
<evidence type="ECO:0000313" key="2">
    <source>
        <dbReference type="EMBL" id="AVF28754.1"/>
    </source>
</evidence>
<reference evidence="3" key="1">
    <citation type="submission" date="2017-02" db="EMBL/GenBank/DDBJ databases">
        <title>Delineation of Paenibacillus larvae strains originating from foulbrood outbreaks.</title>
        <authorList>
            <person name="Beims H."/>
            <person name="Bunk B."/>
            <person name="Sproeer C."/>
            <person name="Mohr K.I."/>
            <person name="Pradella S."/>
            <person name="Guenther G."/>
            <person name="Rohde M."/>
            <person name="von der Ohe W."/>
            <person name="Steinert M."/>
        </authorList>
    </citation>
    <scope>NUCLEOTIDE SEQUENCE [LARGE SCALE GENOMIC DNA]</scope>
    <source>
        <strain evidence="3">Eric_III</strain>
    </source>
</reference>
<dbReference type="STRING" id="147375.BXP28_17120"/>
<dbReference type="Gene3D" id="3.30.310.160">
    <property type="entry name" value="YycH protein, domain 2"/>
    <property type="match status" value="1"/>
</dbReference>
<dbReference type="InterPro" id="IPR042274">
    <property type="entry name" value="YycH/YycI_2"/>
</dbReference>
<protein>
    <submittedName>
        <fullName evidence="2">Two-component system YycF/YycG regulatory protein YycH</fullName>
    </submittedName>
</protein>
<dbReference type="InterPro" id="IPR009996">
    <property type="entry name" value="YycH"/>
</dbReference>
<gene>
    <name evidence="2" type="primary">yycH</name>
    <name evidence="2" type="ORF">ERICIII_04749</name>
</gene>
<dbReference type="Pfam" id="PF07435">
    <property type="entry name" value="YycH"/>
    <property type="match status" value="1"/>
</dbReference>
<dbReference type="Proteomes" id="UP000239833">
    <property type="component" value="Chromosome"/>
</dbReference>
<dbReference type="GeneID" id="64221033"/>
<dbReference type="RefSeq" id="WP_077996376.1">
    <property type="nucleotide sequence ID" value="NZ_CP019655.1"/>
</dbReference>
<dbReference type="AlphaFoldDB" id="A0A2L1UJZ1"/>
<organism evidence="2 3">
    <name type="scientific">Paenibacillus larvae subsp. larvae</name>
    <dbReference type="NCBI Taxonomy" id="147375"/>
    <lineage>
        <taxon>Bacteria</taxon>
        <taxon>Bacillati</taxon>
        <taxon>Bacillota</taxon>
        <taxon>Bacilli</taxon>
        <taxon>Bacillales</taxon>
        <taxon>Paenibacillaceae</taxon>
        <taxon>Paenibacillus</taxon>
    </lineage>
</organism>
<feature type="domain" description="Regulatory protein YycH" evidence="1">
    <location>
        <begin position="3"/>
        <end position="430"/>
    </location>
</feature>
<dbReference type="CDD" id="cd15787">
    <property type="entry name" value="YycH_N"/>
    <property type="match status" value="1"/>
</dbReference>
<evidence type="ECO:0000259" key="1">
    <source>
        <dbReference type="Pfam" id="PF07435"/>
    </source>
</evidence>
<evidence type="ECO:0000313" key="3">
    <source>
        <dbReference type="Proteomes" id="UP000239833"/>
    </source>
</evidence>
<sequence length="437" mass="49720">MMEKVKTTVLAFLVVLSLLQTLLLSYSNPNYDPIPQNDYVKTEPLGSTVETKDLLFPDQIVLHLGNQAHTVLYPNIAKYYSIGNKIKGRTFEDVRRISQGITASGLEDARTKQPGIELRFSQGIPLNILQKMFQFKGDMPQENTLIGTILIYLKEDKQTVKTLLFPPDSTTPLYEVNRSDFSAKDFSADDRDSFIAYQEESMPYHLSTPGDFYLPDKEITLSKKEYQMVQFTAEQLKSTLFVDPIITRNLTERDGSQIYTDGKKGLQITSDQRWMIYSDPVAPVEAKNDAYENLQAGVRFINQHGGWNGRYKLVKPSSYPSYSDQTFEFAIMLDGVPIFAKESESVGIIRITVQKGIISNYERSMINTDMTQPKREEAVTLQGGQDLEERIRSHPKKPGLSIVNVFVAYQAEYSENGFTMMPVWMVQWKDGSIEPLK</sequence>
<proteinExistence type="predicted"/>
<dbReference type="EMBL" id="CP019655">
    <property type="protein sequence ID" value="AVF28754.1"/>
    <property type="molecule type" value="Genomic_DNA"/>
</dbReference>
<name>A0A2L1UJZ1_9BACL</name>